<keyword evidence="1" id="KW-1277">Toxin-antitoxin system</keyword>
<accession>E6QW35</accession>
<dbReference type="InterPro" id="IPR007712">
    <property type="entry name" value="RelE/ParE_toxin"/>
</dbReference>
<dbReference type="Gene3D" id="3.30.2310.20">
    <property type="entry name" value="RelE-like"/>
    <property type="match status" value="1"/>
</dbReference>
<dbReference type="AlphaFoldDB" id="E6QW35"/>
<organism evidence="2">
    <name type="scientific">mine drainage metagenome</name>
    <dbReference type="NCBI Taxonomy" id="410659"/>
    <lineage>
        <taxon>unclassified sequences</taxon>
        <taxon>metagenomes</taxon>
        <taxon>ecological metagenomes</taxon>
    </lineage>
</organism>
<evidence type="ECO:0000256" key="1">
    <source>
        <dbReference type="ARBA" id="ARBA00022649"/>
    </source>
</evidence>
<dbReference type="NCBIfam" id="TIGR02385">
    <property type="entry name" value="RelE_StbE"/>
    <property type="match status" value="1"/>
</dbReference>
<evidence type="ECO:0000313" key="2">
    <source>
        <dbReference type="EMBL" id="CBI11458.1"/>
    </source>
</evidence>
<reference evidence="2" key="1">
    <citation type="submission" date="2009-10" db="EMBL/GenBank/DDBJ databases">
        <title>Diversity of trophic interactions inside an arsenic-rich microbial ecosystem.</title>
        <authorList>
            <person name="Bertin P.N."/>
            <person name="Heinrich-Salmeron A."/>
            <person name="Pelletier E."/>
            <person name="Goulhen-Chollet F."/>
            <person name="Arsene-Ploetze F."/>
            <person name="Gallien S."/>
            <person name="Calteau A."/>
            <person name="Vallenet D."/>
            <person name="Casiot C."/>
            <person name="Chane-Woon-Ming B."/>
            <person name="Giloteaux L."/>
            <person name="Barakat M."/>
            <person name="Bonnefoy V."/>
            <person name="Bruneel O."/>
            <person name="Chandler M."/>
            <person name="Cleiss J."/>
            <person name="Duran R."/>
            <person name="Elbaz-Poulichet F."/>
            <person name="Fonknechten N."/>
            <person name="Lauga B."/>
            <person name="Mornico D."/>
            <person name="Ortet P."/>
            <person name="Schaeffer C."/>
            <person name="Siguier P."/>
            <person name="Alexander Thil Smith A."/>
            <person name="Van Dorsselaer A."/>
            <person name="Weissenbach J."/>
            <person name="Medigue C."/>
            <person name="Le Paslier D."/>
        </authorList>
    </citation>
    <scope>NUCLEOTIDE SEQUENCE</scope>
</reference>
<comment type="caution">
    <text evidence="2">The sequence shown here is derived from an EMBL/GenBank/DDBJ whole genome shotgun (WGS) entry which is preliminary data.</text>
</comment>
<dbReference type="InterPro" id="IPR035093">
    <property type="entry name" value="RelE/ParE_toxin_dom_sf"/>
</dbReference>
<protein>
    <recommendedName>
        <fullName evidence="3">Type II toxin-antitoxin system mRNA interferase toxin, RelE/StbE family</fullName>
    </recommendedName>
</protein>
<dbReference type="SUPFAM" id="SSF143011">
    <property type="entry name" value="RelE-like"/>
    <property type="match status" value="1"/>
</dbReference>
<name>E6QW35_9ZZZZ</name>
<dbReference type="EMBL" id="CABR01000144">
    <property type="protein sequence ID" value="CBI11458.1"/>
    <property type="molecule type" value="Genomic_DNA"/>
</dbReference>
<evidence type="ECO:0008006" key="3">
    <source>
        <dbReference type="Google" id="ProtNLM"/>
    </source>
</evidence>
<proteinExistence type="predicted"/>
<sequence length="94" mass="11114">MWEIEEHRRVDKQLSGSVPIEVLKRYEKWKDIARVSGPQGLRLIKGFHDEALLGEWKGHRSSRLGLQWRVIYRVVANVLLIQVVQVTAHDYRRL</sequence>
<gene>
    <name evidence="2" type="ORF">CARN7_2287</name>
</gene>